<dbReference type="PANTHER" id="PTHR33744">
    <property type="entry name" value="CARBOHYDRATE DIACID REGULATOR"/>
    <property type="match status" value="1"/>
</dbReference>
<sequence length="274" mass="30203">MPALRSVLEQYFTVYHTPPFPAQARVINVAGTQLAVATADLTPREAALLEALTPTPANPDPWARFLTQNGPAPTKGIVRLIQLNVVTASSDPKLWLEALSSLFTTHVSGVWLTPTQALIVEPQSQTPLSLAELLSDLDTLDSDFDTQTRGYLGQFWPVDDKLPALFAEEQRLASYSGDRVTALPNIALSYYTQAVRERSPLLAALRTAVETDGDMRPVIASLYHHQGNVTAAAKALYLHRNTLQYRLEKFQAATGFSLRNMDDLVLCYLLIQGR</sequence>
<dbReference type="Gene3D" id="1.10.10.2840">
    <property type="entry name" value="PucR C-terminal helix-turn-helix domain"/>
    <property type="match status" value="1"/>
</dbReference>
<organism evidence="2 3">
    <name type="scientific">Lacticaseibacillus baoqingensis</name>
    <dbReference type="NCBI Taxonomy" id="2486013"/>
    <lineage>
        <taxon>Bacteria</taxon>
        <taxon>Bacillati</taxon>
        <taxon>Bacillota</taxon>
        <taxon>Bacilli</taxon>
        <taxon>Lactobacillales</taxon>
        <taxon>Lactobacillaceae</taxon>
        <taxon>Lacticaseibacillus</taxon>
    </lineage>
</organism>
<evidence type="ECO:0000259" key="1">
    <source>
        <dbReference type="Pfam" id="PF13556"/>
    </source>
</evidence>
<reference evidence="3" key="1">
    <citation type="journal article" date="2019" name="Int. J. Syst. Evol. Microbiol.">
        <title>The Global Catalogue of Microorganisms (GCM) 10K type strain sequencing project: providing services to taxonomists for standard genome sequencing and annotation.</title>
        <authorList>
            <consortium name="The Broad Institute Genomics Platform"/>
            <consortium name="The Broad Institute Genome Sequencing Center for Infectious Disease"/>
            <person name="Wu L."/>
            <person name="Ma J."/>
        </authorList>
    </citation>
    <scope>NUCLEOTIDE SEQUENCE [LARGE SCALE GENOMIC DNA]</scope>
    <source>
        <strain evidence="3">CCM 8903</strain>
    </source>
</reference>
<dbReference type="Pfam" id="PF13556">
    <property type="entry name" value="HTH_30"/>
    <property type="match status" value="1"/>
</dbReference>
<dbReference type="InterPro" id="IPR051448">
    <property type="entry name" value="CdaR-like_regulators"/>
</dbReference>
<dbReference type="SUPFAM" id="SSF46689">
    <property type="entry name" value="Homeodomain-like"/>
    <property type="match status" value="1"/>
</dbReference>
<dbReference type="PANTHER" id="PTHR33744:SF15">
    <property type="entry name" value="CARBOHYDRATE DIACID REGULATOR"/>
    <property type="match status" value="1"/>
</dbReference>
<proteinExistence type="predicted"/>
<protein>
    <submittedName>
        <fullName evidence="2">Helix-turn-helix domain-containing protein</fullName>
    </submittedName>
</protein>
<dbReference type="InterPro" id="IPR025736">
    <property type="entry name" value="PucR_C-HTH_dom"/>
</dbReference>
<feature type="domain" description="PucR C-terminal helix-turn-helix" evidence="1">
    <location>
        <begin position="221"/>
        <end position="269"/>
    </location>
</feature>
<dbReference type="InterPro" id="IPR042070">
    <property type="entry name" value="PucR_C-HTH_sf"/>
</dbReference>
<comment type="caution">
    <text evidence="2">The sequence shown here is derived from an EMBL/GenBank/DDBJ whole genome shotgun (WGS) entry which is preliminary data.</text>
</comment>
<dbReference type="InterPro" id="IPR009057">
    <property type="entry name" value="Homeodomain-like_sf"/>
</dbReference>
<accession>A0ABW4E8I7</accession>
<keyword evidence="3" id="KW-1185">Reference proteome</keyword>
<dbReference type="RefSeq" id="WP_125752352.1">
    <property type="nucleotide sequence ID" value="NZ_JBHTON010000054.1"/>
</dbReference>
<dbReference type="Proteomes" id="UP001597252">
    <property type="component" value="Unassembled WGS sequence"/>
</dbReference>
<name>A0ABW4E8I7_9LACO</name>
<evidence type="ECO:0000313" key="3">
    <source>
        <dbReference type="Proteomes" id="UP001597252"/>
    </source>
</evidence>
<evidence type="ECO:0000313" key="2">
    <source>
        <dbReference type="EMBL" id="MFD1486182.1"/>
    </source>
</evidence>
<dbReference type="EMBL" id="JBHTON010000054">
    <property type="protein sequence ID" value="MFD1486182.1"/>
    <property type="molecule type" value="Genomic_DNA"/>
</dbReference>
<gene>
    <name evidence="2" type="ORF">ACFQ5J_13195</name>
</gene>